<name>A0AA91JCV4_9BACT</name>
<evidence type="ECO:0000313" key="2">
    <source>
        <dbReference type="Proteomes" id="UP000094873"/>
    </source>
</evidence>
<protein>
    <submittedName>
        <fullName evidence="1">Uncharacterized protein</fullName>
    </submittedName>
</protein>
<reference evidence="1 2" key="1">
    <citation type="submission" date="2016-05" db="EMBL/GenBank/DDBJ databases">
        <authorList>
            <person name="Caceres A."/>
            <person name="Munoz I."/>
            <person name="Iraola G."/>
            <person name="Diaz-Viraque F."/>
            <person name="Greif G."/>
            <person name="Collado L."/>
        </authorList>
    </citation>
    <scope>NUCLEOTIDE SEQUENCE [LARGE SCALE GENOMIC DNA]</scope>
    <source>
        <strain evidence="1 2">WBE38</strain>
    </source>
</reference>
<keyword evidence="2" id="KW-1185">Reference proteome</keyword>
<sequence length="92" mass="9836">RWVVGEVGGAPAGSAHMGGHHIVAGEDLHHITGGARVQAVPDQPPRHGIECLANFEVRVHPDGADRPAGEFKCPGRQCDQRLLLHSFEHPQG</sequence>
<feature type="non-terminal residue" evidence="1">
    <location>
        <position position="1"/>
    </location>
</feature>
<proteinExistence type="predicted"/>
<dbReference type="AlphaFoldDB" id="A0AA91JCV4"/>
<evidence type="ECO:0000313" key="1">
    <source>
        <dbReference type="EMBL" id="OCX42500.1"/>
    </source>
</evidence>
<dbReference type="EMBL" id="LXSU01000125">
    <property type="protein sequence ID" value="OCX42500.1"/>
    <property type="molecule type" value="Genomic_DNA"/>
</dbReference>
<comment type="caution">
    <text evidence="1">The sequence shown here is derived from an EMBL/GenBank/DDBJ whole genome shotgun (WGS) entry which is preliminary data.</text>
</comment>
<organism evidence="1 2">
    <name type="scientific">Campylobacter ornithocola</name>
    <dbReference type="NCBI Taxonomy" id="1848766"/>
    <lineage>
        <taxon>Bacteria</taxon>
        <taxon>Pseudomonadati</taxon>
        <taxon>Campylobacterota</taxon>
        <taxon>Epsilonproteobacteria</taxon>
        <taxon>Campylobacterales</taxon>
        <taxon>Campylobacteraceae</taxon>
        <taxon>Campylobacter</taxon>
    </lineage>
</organism>
<accession>A0AA91JCV4</accession>
<gene>
    <name evidence="1" type="ORF">A7X81_02005</name>
</gene>
<dbReference type="Proteomes" id="UP000094873">
    <property type="component" value="Unassembled WGS sequence"/>
</dbReference>
<feature type="non-terminal residue" evidence="1">
    <location>
        <position position="92"/>
    </location>
</feature>